<evidence type="ECO:0000256" key="3">
    <source>
        <dbReference type="ARBA" id="ARBA00022845"/>
    </source>
</evidence>
<dbReference type="InterPro" id="IPR003775">
    <property type="entry name" value="Flagellar_assembly_factor_FliW"/>
</dbReference>
<name>G8QN59_AZOOP</name>
<evidence type="ECO:0000256" key="4">
    <source>
        <dbReference type="HAMAP-Rule" id="MF_01185"/>
    </source>
</evidence>
<dbReference type="GO" id="GO:0006417">
    <property type="term" value="P:regulation of translation"/>
    <property type="evidence" value="ECO:0007669"/>
    <property type="project" value="UniProtKB-KW"/>
</dbReference>
<dbReference type="Pfam" id="PF02623">
    <property type="entry name" value="FliW"/>
    <property type="match status" value="1"/>
</dbReference>
<keyword evidence="2 4" id="KW-1005">Bacterial flagellum biogenesis</keyword>
<dbReference type="AlphaFoldDB" id="G8QN59"/>
<dbReference type="OrthoDB" id="9801235at2"/>
<proteinExistence type="inferred from homology"/>
<dbReference type="PANTHER" id="PTHR39190:SF1">
    <property type="entry name" value="FLAGELLAR ASSEMBLY FACTOR FLIW"/>
    <property type="match status" value="1"/>
</dbReference>
<dbReference type="HAMAP" id="MF_01185">
    <property type="entry name" value="FliW"/>
    <property type="match status" value="1"/>
</dbReference>
<comment type="function">
    <text evidence="4">Acts as an anti-CsrA protein, binds CsrA and prevents it from repressing translation of its target genes, one of which is flagellin. Binds to flagellin and participates in the assembly of the flagellum.</text>
</comment>
<dbReference type="GO" id="GO:0044780">
    <property type="term" value="P:bacterial-type flagellum assembly"/>
    <property type="evidence" value="ECO:0007669"/>
    <property type="project" value="UniProtKB-UniRule"/>
</dbReference>
<dbReference type="EMBL" id="CP003153">
    <property type="protein sequence ID" value="AEV26899.1"/>
    <property type="molecule type" value="Genomic_DNA"/>
</dbReference>
<dbReference type="Gene3D" id="2.30.290.10">
    <property type="entry name" value="BH3618-like"/>
    <property type="match status" value="1"/>
</dbReference>
<keyword evidence="4" id="KW-0143">Chaperone</keyword>
<sequence>MQVQTHLFGTIEVDPDTVISFPAGLTGFESSVRYKLVHEAAEGEPVSFTLQSVDNPSVAFQIIDPTAIGFQYELELSDAERVALKVDQPEDVAVMLLLFKQETAKQLGANVRAPLLINVKTRLGLQKVIGNCRPRITVSNLSSAVG</sequence>
<dbReference type="SUPFAM" id="SSF141457">
    <property type="entry name" value="BH3618-like"/>
    <property type="match status" value="1"/>
</dbReference>
<evidence type="ECO:0000313" key="6">
    <source>
        <dbReference type="Proteomes" id="UP000005633"/>
    </source>
</evidence>
<organism evidence="5 6">
    <name type="scientific">Azospira oryzae (strain ATCC BAA-33 / DSM 13638 / PS)</name>
    <name type="common">Dechlorosoma suillum</name>
    <dbReference type="NCBI Taxonomy" id="640081"/>
    <lineage>
        <taxon>Bacteria</taxon>
        <taxon>Pseudomonadati</taxon>
        <taxon>Pseudomonadota</taxon>
        <taxon>Betaproteobacteria</taxon>
        <taxon>Rhodocyclales</taxon>
        <taxon>Rhodocyclaceae</taxon>
        <taxon>Azospira</taxon>
    </lineage>
</organism>
<dbReference type="GO" id="GO:0005737">
    <property type="term" value="C:cytoplasm"/>
    <property type="evidence" value="ECO:0007669"/>
    <property type="project" value="UniProtKB-SubCell"/>
</dbReference>
<keyword evidence="3 4" id="KW-0810">Translation regulation</keyword>
<dbReference type="HOGENOM" id="CLU_112356_0_1_4"/>
<gene>
    <name evidence="4" type="primary">fliW</name>
    <name evidence="5" type="ordered locus">Dsui_2548</name>
</gene>
<dbReference type="RefSeq" id="WP_014237582.1">
    <property type="nucleotide sequence ID" value="NC_016616.1"/>
</dbReference>
<keyword evidence="1 4" id="KW-0963">Cytoplasm</keyword>
<protein>
    <recommendedName>
        <fullName evidence="4">Flagellar assembly factor FliW</fullName>
    </recommendedName>
</protein>
<dbReference type="STRING" id="640081.Dsui_2548"/>
<comment type="subunit">
    <text evidence="4">Interacts with translational regulator CsrA and flagellin(s).</text>
</comment>
<dbReference type="KEGG" id="dsu:Dsui_2548"/>
<dbReference type="Proteomes" id="UP000005633">
    <property type="component" value="Chromosome"/>
</dbReference>
<evidence type="ECO:0000256" key="2">
    <source>
        <dbReference type="ARBA" id="ARBA00022795"/>
    </source>
</evidence>
<comment type="subcellular location">
    <subcellularLocation>
        <location evidence="4">Cytoplasm</location>
    </subcellularLocation>
</comment>
<dbReference type="NCBIfam" id="NF009792">
    <property type="entry name" value="PRK13284.1"/>
    <property type="match status" value="1"/>
</dbReference>
<reference evidence="5 6" key="1">
    <citation type="journal article" date="2012" name="J. Bacteriol.">
        <title>Complete genome sequence of the anaerobic perchlorate-reducing bacterium Azospira suillum strain PS.</title>
        <authorList>
            <person name="Byrne-Bailey K.G."/>
            <person name="Coates J.D."/>
        </authorList>
    </citation>
    <scope>NUCLEOTIDE SEQUENCE [LARGE SCALE GENOMIC DNA]</scope>
    <source>
        <strain evidence="6">ATCC BAA-33 / DSM 13638 / PS</strain>
    </source>
</reference>
<evidence type="ECO:0000313" key="5">
    <source>
        <dbReference type="EMBL" id="AEV26899.1"/>
    </source>
</evidence>
<dbReference type="PANTHER" id="PTHR39190">
    <property type="entry name" value="FLAGELLAR ASSEMBLY FACTOR FLIW"/>
    <property type="match status" value="1"/>
</dbReference>
<accession>G8QN59</accession>
<evidence type="ECO:0000256" key="1">
    <source>
        <dbReference type="ARBA" id="ARBA00022490"/>
    </source>
</evidence>
<dbReference type="eggNOG" id="COG1699">
    <property type="taxonomic scope" value="Bacteria"/>
</dbReference>
<dbReference type="InterPro" id="IPR024046">
    <property type="entry name" value="Flagellar_assmbl_FliW_dom_sf"/>
</dbReference>
<comment type="similarity">
    <text evidence="4">Belongs to the FliW family.</text>
</comment>